<name>A0AA35W3Y4_GEOBA</name>
<evidence type="ECO:0000256" key="1">
    <source>
        <dbReference type="SAM" id="MobiDB-lite"/>
    </source>
</evidence>
<gene>
    <name evidence="2" type="ORF">GBAR_LOCUS5103</name>
</gene>
<feature type="compositionally biased region" description="Basic residues" evidence="1">
    <location>
        <begin position="51"/>
        <end position="61"/>
    </location>
</feature>
<feature type="compositionally biased region" description="Low complexity" evidence="1">
    <location>
        <begin position="29"/>
        <end position="44"/>
    </location>
</feature>
<feature type="region of interest" description="Disordered" evidence="1">
    <location>
        <begin position="1"/>
        <end position="150"/>
    </location>
</feature>
<dbReference type="PANTHER" id="PTHR35087">
    <property type="entry name" value="SIMILAR TO HYPOTHETICAL PROTEIN FLJ40298"/>
    <property type="match status" value="1"/>
</dbReference>
<organism evidence="2 3">
    <name type="scientific">Geodia barretti</name>
    <name type="common">Barrett's horny sponge</name>
    <dbReference type="NCBI Taxonomy" id="519541"/>
    <lineage>
        <taxon>Eukaryota</taxon>
        <taxon>Metazoa</taxon>
        <taxon>Porifera</taxon>
        <taxon>Demospongiae</taxon>
        <taxon>Heteroscleromorpha</taxon>
        <taxon>Tetractinellida</taxon>
        <taxon>Astrophorina</taxon>
        <taxon>Geodiidae</taxon>
        <taxon>Geodia</taxon>
    </lineage>
</organism>
<dbReference type="PANTHER" id="PTHR35087:SF1">
    <property type="entry name" value="RIKEN CDNA 4930505A04 GENE"/>
    <property type="match status" value="1"/>
</dbReference>
<comment type="caution">
    <text evidence="2">The sequence shown here is derived from an EMBL/GenBank/DDBJ whole genome shotgun (WGS) entry which is preliminary data.</text>
</comment>
<sequence>MDATSDVTRMARARTPEIRIQRETDSHISLSPSPRGSPASSRGGTPERSSPKHVKGTRAKFIRQNPRFINSPICQMDPGSGGKSVAECLDWREEGRSGATLRQAGHGSPSHDSTLRQDYRPPSPDTRPQPLHRFSTQKPSSIPLGPAGRGREKISFVHQYDCRAEPEQQPEGGKVSATMCSTQNSFCVHI</sequence>
<dbReference type="InterPro" id="IPR031365">
    <property type="entry name" value="CMIP6"/>
</dbReference>
<dbReference type="AlphaFoldDB" id="A0AA35W3Y4"/>
<feature type="compositionally biased region" description="Basic and acidic residues" evidence="1">
    <location>
        <begin position="14"/>
        <end position="26"/>
    </location>
</feature>
<keyword evidence="3" id="KW-1185">Reference proteome</keyword>
<evidence type="ECO:0000313" key="2">
    <source>
        <dbReference type="EMBL" id="CAI8007208.1"/>
    </source>
</evidence>
<dbReference type="Proteomes" id="UP001174909">
    <property type="component" value="Unassembled WGS sequence"/>
</dbReference>
<proteinExistence type="predicted"/>
<dbReference type="Pfam" id="PF15667">
    <property type="entry name" value="CMIP6"/>
    <property type="match status" value="1"/>
</dbReference>
<accession>A0AA35W3Y4</accession>
<protein>
    <submittedName>
        <fullName evidence="2">Uncharacterized protein</fullName>
    </submittedName>
</protein>
<evidence type="ECO:0000313" key="3">
    <source>
        <dbReference type="Proteomes" id="UP001174909"/>
    </source>
</evidence>
<dbReference type="EMBL" id="CASHTH010000755">
    <property type="protein sequence ID" value="CAI8007208.1"/>
    <property type="molecule type" value="Genomic_DNA"/>
</dbReference>
<reference evidence="2" key="1">
    <citation type="submission" date="2023-03" db="EMBL/GenBank/DDBJ databases">
        <authorList>
            <person name="Steffen K."/>
            <person name="Cardenas P."/>
        </authorList>
    </citation>
    <scope>NUCLEOTIDE SEQUENCE</scope>
</reference>